<keyword evidence="2" id="KW-1185">Reference proteome</keyword>
<proteinExistence type="predicted"/>
<reference evidence="1 2" key="1">
    <citation type="submission" date="2015-06" db="EMBL/GenBank/DDBJ databases">
        <authorList>
            <person name="Xie B.-B."/>
            <person name="Rong J.-C."/>
            <person name="Qin Q.-L."/>
            <person name="Zhang Y.-Z."/>
        </authorList>
    </citation>
    <scope>NUCLEOTIDE SEQUENCE [LARGE SCALE GENOMIC DNA]</scope>
    <source>
        <strain evidence="1 2">KMM 3549</strain>
    </source>
</reference>
<gene>
    <name evidence="1" type="ORF">PISS_a2986</name>
</gene>
<sequence>MFFTIHWFSNSKAMLRKQQSNYHYFKPLEKSKHFNSLFITYNISHFIKIIL</sequence>
<dbReference type="EMBL" id="CP011030">
    <property type="protein sequence ID" value="ATC91729.1"/>
    <property type="molecule type" value="Genomic_DNA"/>
</dbReference>
<evidence type="ECO:0000313" key="1">
    <source>
        <dbReference type="EMBL" id="ATC91729.1"/>
    </source>
</evidence>
<evidence type="ECO:0000313" key="2">
    <source>
        <dbReference type="Proteomes" id="UP000217258"/>
    </source>
</evidence>
<dbReference type="Proteomes" id="UP000217258">
    <property type="component" value="Chromosome I"/>
</dbReference>
<protein>
    <submittedName>
        <fullName evidence="1">Uncharacterized protein</fullName>
    </submittedName>
</protein>
<accession>A0ABM6N5Y6</accession>
<organism evidence="1 2">
    <name type="scientific">Pseudoalteromonas issachenkonii</name>
    <dbReference type="NCBI Taxonomy" id="152297"/>
    <lineage>
        <taxon>Bacteria</taxon>
        <taxon>Pseudomonadati</taxon>
        <taxon>Pseudomonadota</taxon>
        <taxon>Gammaproteobacteria</taxon>
        <taxon>Alteromonadales</taxon>
        <taxon>Pseudoalteromonadaceae</taxon>
        <taxon>Pseudoalteromonas</taxon>
    </lineage>
</organism>
<name>A0ABM6N5Y6_9GAMM</name>